<evidence type="ECO:0000256" key="1">
    <source>
        <dbReference type="ARBA" id="ARBA00003238"/>
    </source>
</evidence>
<dbReference type="GO" id="GO:0008289">
    <property type="term" value="F:lipid binding"/>
    <property type="evidence" value="ECO:0007669"/>
    <property type="project" value="UniProtKB-KW"/>
</dbReference>
<dbReference type="AlphaFoldDB" id="A0A0C1UE08"/>
<comment type="caution">
    <text evidence="3">The sequence shown here is derived from an EMBL/GenBank/DDBJ whole genome shotgun (WGS) entry which is preliminary data.</text>
</comment>
<accession>A0A0C1UE08</accession>
<dbReference type="OrthoDB" id="9780660at2"/>
<dbReference type="Proteomes" id="UP000031366">
    <property type="component" value="Unassembled WGS sequence"/>
</dbReference>
<sequence>MNKNIVLIIDSASTVTLDFIKQENVIGIGINCSYKGKDVIDDFGEKFNRKEFYKALKSGEMPTTSQINSFRFEEVFKPLVKEGKSIIYISLGGALSGTVDSARMAVENIKEEYANADISVIDSMSASLGEGLLGYYAYEMMKQGKAKDEIVDFLEEAKTRTHAFFTVNDLSHLKRGGRISSSAAVVGSLLNVKPILYVNHEGRIVSYSKTRGTKKAIATLVEKFKDNINPDEKITVAISYGDNYEDGKLLEEAIRKFDNVEKIITNEEGTIITSHTGPDMVGLFFMGKLREKV</sequence>
<dbReference type="Gene3D" id="2.20.28.50">
    <property type="entry name" value="degv family protein"/>
    <property type="match status" value="1"/>
</dbReference>
<dbReference type="PANTHER" id="PTHR33434">
    <property type="entry name" value="DEGV DOMAIN-CONTAINING PROTEIN DR_1986-RELATED"/>
    <property type="match status" value="1"/>
</dbReference>
<evidence type="ECO:0000313" key="4">
    <source>
        <dbReference type="Proteomes" id="UP000031366"/>
    </source>
</evidence>
<dbReference type="PANTHER" id="PTHR33434:SF3">
    <property type="entry name" value="DEGV DOMAIN-CONTAINING PROTEIN YITS"/>
    <property type="match status" value="1"/>
</dbReference>
<gene>
    <name evidence="3" type="ORF">U732_2284</name>
</gene>
<protein>
    <submittedName>
        <fullName evidence="3">EDD, DegV family domain protein</fullName>
    </submittedName>
</protein>
<dbReference type="RefSeq" id="WP_052268170.1">
    <property type="nucleotide sequence ID" value="NZ_AYSO01000018.1"/>
</dbReference>
<reference evidence="3 4" key="1">
    <citation type="journal article" date="2015" name="Infect. Genet. Evol.">
        <title>Genomic sequences of six botulinum neurotoxin-producing strains representing three clostridial species illustrate the mobility and diversity of botulinum neurotoxin genes.</title>
        <authorList>
            <person name="Smith T.J."/>
            <person name="Hill K.K."/>
            <person name="Xie G."/>
            <person name="Foley B.T."/>
            <person name="Williamson C.H."/>
            <person name="Foster J.T."/>
            <person name="Johnson S.L."/>
            <person name="Chertkov O."/>
            <person name="Teshima H."/>
            <person name="Gibbons H.S."/>
            <person name="Johnsky L.A."/>
            <person name="Karavis M.A."/>
            <person name="Smith L.A."/>
        </authorList>
    </citation>
    <scope>NUCLEOTIDE SEQUENCE [LARGE SCALE GENOMIC DNA]</scope>
    <source>
        <strain evidence="3 4">CDC 2741</strain>
    </source>
</reference>
<organism evidence="3 4">
    <name type="scientific">Clostridium argentinense CDC 2741</name>
    <dbReference type="NCBI Taxonomy" id="1418104"/>
    <lineage>
        <taxon>Bacteria</taxon>
        <taxon>Bacillati</taxon>
        <taxon>Bacillota</taxon>
        <taxon>Clostridia</taxon>
        <taxon>Eubacteriales</taxon>
        <taxon>Clostridiaceae</taxon>
        <taxon>Clostridium</taxon>
    </lineage>
</organism>
<dbReference type="SUPFAM" id="SSF82549">
    <property type="entry name" value="DAK1/DegV-like"/>
    <property type="match status" value="1"/>
</dbReference>
<dbReference type="InterPro" id="IPR003797">
    <property type="entry name" value="DegV"/>
</dbReference>
<dbReference type="Pfam" id="PF02645">
    <property type="entry name" value="DegV"/>
    <property type="match status" value="1"/>
</dbReference>
<dbReference type="STRING" id="29341.RSJ17_01845"/>
<dbReference type="Gene3D" id="3.30.1180.10">
    <property type="match status" value="1"/>
</dbReference>
<evidence type="ECO:0000256" key="2">
    <source>
        <dbReference type="ARBA" id="ARBA00023121"/>
    </source>
</evidence>
<dbReference type="NCBIfam" id="TIGR00762">
    <property type="entry name" value="DegV"/>
    <property type="match status" value="1"/>
</dbReference>
<dbReference type="InterPro" id="IPR043168">
    <property type="entry name" value="DegV_C"/>
</dbReference>
<dbReference type="InterPro" id="IPR050270">
    <property type="entry name" value="DegV_domain_contain"/>
</dbReference>
<dbReference type="Gene3D" id="3.40.50.10440">
    <property type="entry name" value="Dihydroxyacetone kinase, domain 1"/>
    <property type="match status" value="1"/>
</dbReference>
<evidence type="ECO:0000313" key="3">
    <source>
        <dbReference type="EMBL" id="KIE45665.1"/>
    </source>
</evidence>
<proteinExistence type="predicted"/>
<dbReference type="EMBL" id="AYSO01000018">
    <property type="protein sequence ID" value="KIE45665.1"/>
    <property type="molecule type" value="Genomic_DNA"/>
</dbReference>
<comment type="function">
    <text evidence="1">May bind long-chain fatty acids, such as palmitate, and may play a role in lipid transport or fatty acid metabolism.</text>
</comment>
<name>A0A0C1UE08_9CLOT</name>
<dbReference type="PROSITE" id="PS51482">
    <property type="entry name" value="DEGV"/>
    <property type="match status" value="1"/>
</dbReference>
<keyword evidence="2" id="KW-0446">Lipid-binding</keyword>
<keyword evidence="4" id="KW-1185">Reference proteome</keyword>